<feature type="signal peptide" evidence="2">
    <location>
        <begin position="1"/>
        <end position="19"/>
    </location>
</feature>
<proteinExistence type="inferred from homology"/>
<dbReference type="Proteomes" id="UP000288028">
    <property type="component" value="Unassembled WGS sequence"/>
</dbReference>
<feature type="chain" id="PRO_5038339767" description="Fe/B12 periplasmic-binding domain-containing protein" evidence="2">
    <location>
        <begin position="20"/>
        <end position="368"/>
    </location>
</feature>
<accession>A0A430ASR4</accession>
<dbReference type="Pfam" id="PF01497">
    <property type="entry name" value="Peripla_BP_2"/>
    <property type="match status" value="1"/>
</dbReference>
<evidence type="ECO:0000313" key="4">
    <source>
        <dbReference type="EMBL" id="RSU11102.1"/>
    </source>
</evidence>
<reference evidence="4 5" key="1">
    <citation type="submission" date="2017-05" db="EMBL/GenBank/DDBJ databases">
        <title>Vagococcus spp. assemblies.</title>
        <authorList>
            <person name="Gulvik C.A."/>
        </authorList>
    </citation>
    <scope>NUCLEOTIDE SEQUENCE [LARGE SCALE GENOMIC DNA]</scope>
    <source>
        <strain evidence="4 5">SS1714</strain>
    </source>
</reference>
<dbReference type="InterPro" id="IPR050902">
    <property type="entry name" value="ABC_Transporter_SBP"/>
</dbReference>
<dbReference type="RefSeq" id="WP_126795853.1">
    <property type="nucleotide sequence ID" value="NZ_CP060720.1"/>
</dbReference>
<dbReference type="OrthoDB" id="2274671at2"/>
<sequence>MTSKTKLFMGMALSTALLLGGCGSTQDSTKTKETKKEETHIVEDIAGNKVEVPKKINGMAITPLPWSAIVYAVDGSADHIMGAREGTKQAYDISILPKMEPKMGEIDTSYIDNNGGINMEEIANVKPDVALLWDSQTKEREQLEKLGIAPVMINSDTIDNLKAGFSTVGQLLGKEKRSDEINKNYDEAHEYLLSKEDKVKEADKVKVLFMRGETLQLQSFSVYVNDTVIELAGGENVAHDLVGKGNVELNMEQIYKWNPDIIFLTNFDESKPSDLYDNKMEGKDWSKISAVQKKQVYKTPKGIYRWDVAGVETPLMVRYMASKIQPEIFSDADFEKEVKIFYKDFFDYNLSADDMDFITNREANKESK</sequence>
<protein>
    <recommendedName>
        <fullName evidence="3">Fe/B12 periplasmic-binding domain-containing protein</fullName>
    </recommendedName>
</protein>
<evidence type="ECO:0000256" key="1">
    <source>
        <dbReference type="ARBA" id="ARBA00008814"/>
    </source>
</evidence>
<dbReference type="GeneID" id="95579278"/>
<feature type="domain" description="Fe/B12 periplasmic-binding" evidence="3">
    <location>
        <begin position="58"/>
        <end position="328"/>
    </location>
</feature>
<evidence type="ECO:0000256" key="2">
    <source>
        <dbReference type="SAM" id="SignalP"/>
    </source>
</evidence>
<dbReference type="Gene3D" id="1.20.58.2180">
    <property type="match status" value="1"/>
</dbReference>
<dbReference type="PROSITE" id="PS50983">
    <property type="entry name" value="FE_B12_PBP"/>
    <property type="match status" value="1"/>
</dbReference>
<organism evidence="4 5">
    <name type="scientific">Vagococcus carniphilus</name>
    <dbReference type="NCBI Taxonomy" id="218144"/>
    <lineage>
        <taxon>Bacteria</taxon>
        <taxon>Bacillati</taxon>
        <taxon>Bacillota</taxon>
        <taxon>Bacilli</taxon>
        <taxon>Lactobacillales</taxon>
        <taxon>Enterococcaceae</taxon>
        <taxon>Vagococcus</taxon>
    </lineage>
</organism>
<keyword evidence="2" id="KW-0732">Signal</keyword>
<dbReference type="AlphaFoldDB" id="A0A430ASR4"/>
<name>A0A430ASR4_9ENTE</name>
<dbReference type="InterPro" id="IPR002491">
    <property type="entry name" value="ABC_transptr_periplasmic_BD"/>
</dbReference>
<keyword evidence="5" id="KW-1185">Reference proteome</keyword>
<dbReference type="SUPFAM" id="SSF53807">
    <property type="entry name" value="Helical backbone' metal receptor"/>
    <property type="match status" value="1"/>
</dbReference>
<dbReference type="PROSITE" id="PS51257">
    <property type="entry name" value="PROKAR_LIPOPROTEIN"/>
    <property type="match status" value="1"/>
</dbReference>
<dbReference type="PANTHER" id="PTHR30535">
    <property type="entry name" value="VITAMIN B12-BINDING PROTEIN"/>
    <property type="match status" value="1"/>
</dbReference>
<dbReference type="PANTHER" id="PTHR30535:SF34">
    <property type="entry name" value="MOLYBDATE-BINDING PROTEIN MOLA"/>
    <property type="match status" value="1"/>
</dbReference>
<comment type="caution">
    <text evidence="4">The sequence shown here is derived from an EMBL/GenBank/DDBJ whole genome shotgun (WGS) entry which is preliminary data.</text>
</comment>
<evidence type="ECO:0000259" key="3">
    <source>
        <dbReference type="PROSITE" id="PS50983"/>
    </source>
</evidence>
<gene>
    <name evidence="4" type="ORF">CBF28_12690</name>
</gene>
<dbReference type="EMBL" id="NGKB01000015">
    <property type="protein sequence ID" value="RSU11102.1"/>
    <property type="molecule type" value="Genomic_DNA"/>
</dbReference>
<dbReference type="Gene3D" id="3.40.50.1980">
    <property type="entry name" value="Nitrogenase molybdenum iron protein domain"/>
    <property type="match status" value="2"/>
</dbReference>
<evidence type="ECO:0000313" key="5">
    <source>
        <dbReference type="Proteomes" id="UP000288028"/>
    </source>
</evidence>
<comment type="similarity">
    <text evidence="1">Belongs to the bacterial solute-binding protein 8 family.</text>
</comment>
<dbReference type="GO" id="GO:0071281">
    <property type="term" value="P:cellular response to iron ion"/>
    <property type="evidence" value="ECO:0007669"/>
    <property type="project" value="TreeGrafter"/>
</dbReference>